<dbReference type="PANTHER" id="PTHR46825:SF7">
    <property type="entry name" value="D-ALANYL-D-ALANINE CARBOXYPEPTIDASE"/>
    <property type="match status" value="1"/>
</dbReference>
<dbReference type="Proteomes" id="UP001596189">
    <property type="component" value="Unassembled WGS sequence"/>
</dbReference>
<dbReference type="InterPro" id="IPR056008">
    <property type="entry name" value="DUF7586"/>
</dbReference>
<evidence type="ECO:0000259" key="2">
    <source>
        <dbReference type="Pfam" id="PF24491"/>
    </source>
</evidence>
<dbReference type="Pfam" id="PF24491">
    <property type="entry name" value="DUF7586"/>
    <property type="match status" value="1"/>
</dbReference>
<feature type="domain" description="DUF7586" evidence="2">
    <location>
        <begin position="348"/>
        <end position="444"/>
    </location>
</feature>
<comment type="caution">
    <text evidence="3">The sequence shown here is derived from an EMBL/GenBank/DDBJ whole genome shotgun (WGS) entry which is preliminary data.</text>
</comment>
<dbReference type="SUPFAM" id="SSF56601">
    <property type="entry name" value="beta-lactamase/transpeptidase-like"/>
    <property type="match status" value="1"/>
</dbReference>
<dbReference type="InterPro" id="IPR050491">
    <property type="entry name" value="AmpC-like"/>
</dbReference>
<evidence type="ECO:0000259" key="1">
    <source>
        <dbReference type="Pfam" id="PF00144"/>
    </source>
</evidence>
<dbReference type="PANTHER" id="PTHR46825">
    <property type="entry name" value="D-ALANYL-D-ALANINE-CARBOXYPEPTIDASE/ENDOPEPTIDASE AMPH"/>
    <property type="match status" value="1"/>
</dbReference>
<dbReference type="GO" id="GO:0016787">
    <property type="term" value="F:hydrolase activity"/>
    <property type="evidence" value="ECO:0007669"/>
    <property type="project" value="UniProtKB-KW"/>
</dbReference>
<feature type="domain" description="Beta-lactamase-related" evidence="1">
    <location>
        <begin position="9"/>
        <end position="317"/>
    </location>
</feature>
<gene>
    <name evidence="3" type="ORF">ACFQDO_19530</name>
</gene>
<dbReference type="EMBL" id="JBHSRD010000008">
    <property type="protein sequence ID" value="MFC6009328.1"/>
    <property type="molecule type" value="Genomic_DNA"/>
</dbReference>
<dbReference type="Gene3D" id="3.40.710.10">
    <property type="entry name" value="DD-peptidase/beta-lactamase superfamily"/>
    <property type="match status" value="1"/>
</dbReference>
<dbReference type="InterPro" id="IPR001466">
    <property type="entry name" value="Beta-lactam-related"/>
</dbReference>
<protein>
    <submittedName>
        <fullName evidence="3">Serine hydrolase domain-containing protein</fullName>
        <ecNumber evidence="3">3.-.-.-</ecNumber>
    </submittedName>
</protein>
<name>A0ABW1JKU2_9ACTN</name>
<accession>A0ABW1JKU2</accession>
<evidence type="ECO:0000313" key="4">
    <source>
        <dbReference type="Proteomes" id="UP001596189"/>
    </source>
</evidence>
<proteinExistence type="predicted"/>
<dbReference type="Pfam" id="PF00144">
    <property type="entry name" value="Beta-lactamase"/>
    <property type="match status" value="1"/>
</dbReference>
<sequence>MQHKVSRAQTDWRSPSVVVRVVRRGEVQLDAWAGSADLGPDGTADPALLEPGPDVQYRMGSITKTFTAALVLQARDDGLLDLDDRLEAHLDVPAHGQVTLRRMLCHLSGLQREPVGDVWESLRGPDLDTMLADLAAADAVLSPQQRWHYSNLAYALLGQVAAQVRGGTWAEVLADRVLRPLGLTRTTVDPTPPTARGYFVDPYADRLRPEPLFPGFAFAPAAELWTTTTDLARWAAFWAEPDEAVLKASTVAEMTHLHAMADLQQWTLGWGLGLMLHRRGERFFVGHDGAMPGFLASMVVHRDSGLGVVALTSTSRAADPFSLAVDLAETVLDAVPDLPSAWRPGAAVPADVEGLLGTWWTEGMEFAASWRAGSEPDVDGEEGGHLELRAAGAAASRPPAVLRRDGEDRWRVVSGREQGEALRVVRDEAGLPTRLYWATYPMTRQPLPFGA</sequence>
<reference evidence="4" key="1">
    <citation type="journal article" date="2019" name="Int. J. Syst. Evol. Microbiol.">
        <title>The Global Catalogue of Microorganisms (GCM) 10K type strain sequencing project: providing services to taxonomists for standard genome sequencing and annotation.</title>
        <authorList>
            <consortium name="The Broad Institute Genomics Platform"/>
            <consortium name="The Broad Institute Genome Sequencing Center for Infectious Disease"/>
            <person name="Wu L."/>
            <person name="Ma J."/>
        </authorList>
    </citation>
    <scope>NUCLEOTIDE SEQUENCE [LARGE SCALE GENOMIC DNA]</scope>
    <source>
        <strain evidence="4">KACC 14249</strain>
    </source>
</reference>
<keyword evidence="4" id="KW-1185">Reference proteome</keyword>
<dbReference type="InterPro" id="IPR012338">
    <property type="entry name" value="Beta-lactam/transpept-like"/>
</dbReference>
<dbReference type="EC" id="3.-.-.-" evidence="3"/>
<evidence type="ECO:0000313" key="3">
    <source>
        <dbReference type="EMBL" id="MFC6009328.1"/>
    </source>
</evidence>
<keyword evidence="3" id="KW-0378">Hydrolase</keyword>
<organism evidence="3 4">
    <name type="scientific">Angustibacter luteus</name>
    <dbReference type="NCBI Taxonomy" id="658456"/>
    <lineage>
        <taxon>Bacteria</taxon>
        <taxon>Bacillati</taxon>
        <taxon>Actinomycetota</taxon>
        <taxon>Actinomycetes</taxon>
        <taxon>Kineosporiales</taxon>
        <taxon>Kineosporiaceae</taxon>
    </lineage>
</organism>
<dbReference type="RefSeq" id="WP_345717844.1">
    <property type="nucleotide sequence ID" value="NZ_BAABFP010000007.1"/>
</dbReference>